<reference evidence="2 3" key="1">
    <citation type="submission" date="2023-03" db="EMBL/GenBank/DDBJ databases">
        <title>High recombination rates correlate with genetic variation in Cardiocondyla obscurior ants.</title>
        <authorList>
            <person name="Errbii M."/>
        </authorList>
    </citation>
    <scope>NUCLEOTIDE SEQUENCE [LARGE SCALE GENOMIC DNA]</scope>
    <source>
        <strain evidence="2">Alpha-2009</strain>
        <tissue evidence="2">Whole body</tissue>
    </source>
</reference>
<gene>
    <name evidence="2" type="ORF">PUN28_019056</name>
</gene>
<accession>A0AAW2EHB1</accession>
<keyword evidence="3" id="KW-1185">Reference proteome</keyword>
<proteinExistence type="predicted"/>
<evidence type="ECO:0000313" key="3">
    <source>
        <dbReference type="Proteomes" id="UP001430953"/>
    </source>
</evidence>
<feature type="compositionally biased region" description="Polar residues" evidence="1">
    <location>
        <begin position="121"/>
        <end position="131"/>
    </location>
</feature>
<organism evidence="2 3">
    <name type="scientific">Cardiocondyla obscurior</name>
    <dbReference type="NCBI Taxonomy" id="286306"/>
    <lineage>
        <taxon>Eukaryota</taxon>
        <taxon>Metazoa</taxon>
        <taxon>Ecdysozoa</taxon>
        <taxon>Arthropoda</taxon>
        <taxon>Hexapoda</taxon>
        <taxon>Insecta</taxon>
        <taxon>Pterygota</taxon>
        <taxon>Neoptera</taxon>
        <taxon>Endopterygota</taxon>
        <taxon>Hymenoptera</taxon>
        <taxon>Apocrita</taxon>
        <taxon>Aculeata</taxon>
        <taxon>Formicoidea</taxon>
        <taxon>Formicidae</taxon>
        <taxon>Myrmicinae</taxon>
        <taxon>Cardiocondyla</taxon>
    </lineage>
</organism>
<name>A0AAW2EHB1_9HYME</name>
<dbReference type="EMBL" id="JADYXP020000024">
    <property type="protein sequence ID" value="KAL0101641.1"/>
    <property type="molecule type" value="Genomic_DNA"/>
</dbReference>
<dbReference type="Proteomes" id="UP001430953">
    <property type="component" value="Unassembled WGS sequence"/>
</dbReference>
<evidence type="ECO:0000313" key="2">
    <source>
        <dbReference type="EMBL" id="KAL0101641.1"/>
    </source>
</evidence>
<feature type="region of interest" description="Disordered" evidence="1">
    <location>
        <begin position="1"/>
        <end position="42"/>
    </location>
</feature>
<evidence type="ECO:0000256" key="1">
    <source>
        <dbReference type="SAM" id="MobiDB-lite"/>
    </source>
</evidence>
<sequence>MEIITLMASPTRERGATPAPPLPSTPRPEGIPRMGERSRHLDGNVTLPSCTLARHELCRMVRSHHLARLGAGASEPARAFFPARNGDTRWKRRRRRRRQFVAGDEGLGDERRSAVPGADSSCVNPFLSSGTAKRDRYAKTANPNGSPVCAK</sequence>
<dbReference type="AlphaFoldDB" id="A0AAW2EHB1"/>
<feature type="region of interest" description="Disordered" evidence="1">
    <location>
        <begin position="101"/>
        <end position="151"/>
    </location>
</feature>
<comment type="caution">
    <text evidence="2">The sequence shown here is derived from an EMBL/GenBank/DDBJ whole genome shotgun (WGS) entry which is preliminary data.</text>
</comment>
<protein>
    <submittedName>
        <fullName evidence="2">Uncharacterized protein</fullName>
    </submittedName>
</protein>